<dbReference type="InterPro" id="IPR005135">
    <property type="entry name" value="Endo/exonuclease/phosphatase"/>
</dbReference>
<organism evidence="12 13">
    <name type="scientific">Oryzias latipes</name>
    <name type="common">Japanese rice fish</name>
    <name type="synonym">Japanese killifish</name>
    <dbReference type="NCBI Taxonomy" id="8090"/>
    <lineage>
        <taxon>Eukaryota</taxon>
        <taxon>Metazoa</taxon>
        <taxon>Chordata</taxon>
        <taxon>Craniata</taxon>
        <taxon>Vertebrata</taxon>
        <taxon>Euteleostomi</taxon>
        <taxon>Actinopterygii</taxon>
        <taxon>Neopterygii</taxon>
        <taxon>Teleostei</taxon>
        <taxon>Neoteleostei</taxon>
        <taxon>Acanthomorphata</taxon>
        <taxon>Ovalentaria</taxon>
        <taxon>Atherinomorphae</taxon>
        <taxon>Beloniformes</taxon>
        <taxon>Adrianichthyidae</taxon>
        <taxon>Oryziinae</taxon>
        <taxon>Oryzias</taxon>
    </lineage>
</organism>
<feature type="domain" description="Endonuclease/exonuclease/phosphatase" evidence="11">
    <location>
        <begin position="7"/>
        <end position="211"/>
    </location>
</feature>
<dbReference type="GO" id="GO:0006281">
    <property type="term" value="P:DNA repair"/>
    <property type="evidence" value="ECO:0007669"/>
    <property type="project" value="UniProtKB-KW"/>
</dbReference>
<evidence type="ECO:0000259" key="11">
    <source>
        <dbReference type="Pfam" id="PF03372"/>
    </source>
</evidence>
<keyword evidence="5" id="KW-0227">DNA damage</keyword>
<dbReference type="AlphaFoldDB" id="A0A3P9LTX5"/>
<evidence type="ECO:0000256" key="4">
    <source>
        <dbReference type="ARBA" id="ARBA00022723"/>
    </source>
</evidence>
<dbReference type="PANTHER" id="PTHR22748">
    <property type="entry name" value="AP ENDONUCLEASE"/>
    <property type="match status" value="1"/>
</dbReference>
<evidence type="ECO:0000256" key="10">
    <source>
        <dbReference type="PIRSR" id="PIRSR604808-3"/>
    </source>
</evidence>
<reference evidence="12" key="4">
    <citation type="submission" date="2025-09" db="UniProtKB">
        <authorList>
            <consortium name="Ensembl"/>
        </authorList>
    </citation>
    <scope>IDENTIFICATION</scope>
    <source>
        <strain evidence="12">HNI</strain>
    </source>
</reference>
<reference evidence="12 13" key="2">
    <citation type="submission" date="2017-04" db="EMBL/GenBank/DDBJ databases">
        <title>CpG methylation of centromeres and impact of large insertions on vertebrate speciation.</title>
        <authorList>
            <person name="Ichikawa K."/>
            <person name="Yoshimura J."/>
            <person name="Morishita S."/>
        </authorList>
    </citation>
    <scope>NUCLEOTIDE SEQUENCE</scope>
    <source>
        <strain evidence="12 13">HNI</strain>
    </source>
</reference>
<evidence type="ECO:0000313" key="12">
    <source>
        <dbReference type="Ensembl" id="ENSORLP00020024152.1"/>
    </source>
</evidence>
<comment type="catalytic activity">
    <reaction evidence="1">
        <text>Exonucleolytic cleavage in the 3'- to 5'-direction to yield nucleoside 5'-phosphates.</text>
        <dbReference type="EC" id="3.1.11.2"/>
    </reaction>
</comment>
<evidence type="ECO:0000256" key="9">
    <source>
        <dbReference type="PIRSR" id="PIRSR604808-2"/>
    </source>
</evidence>
<comment type="similarity">
    <text evidence="2">Belongs to the DNA repair enzymes AP/ExoA family.</text>
</comment>
<comment type="cofactor">
    <cofactor evidence="9">
        <name>Mg(2+)</name>
        <dbReference type="ChEBI" id="CHEBI:18420"/>
    </cofactor>
    <cofactor evidence="9">
        <name>Mn(2+)</name>
        <dbReference type="ChEBI" id="CHEBI:29035"/>
    </cofactor>
    <text evidence="9">Probably binds two magnesium or manganese ions per subunit.</text>
</comment>
<feature type="binding site" evidence="9">
    <location>
        <position position="39"/>
    </location>
    <ligand>
        <name>Mg(2+)</name>
        <dbReference type="ChEBI" id="CHEBI:18420"/>
        <label>1</label>
    </ligand>
</feature>
<evidence type="ECO:0000256" key="6">
    <source>
        <dbReference type="ARBA" id="ARBA00022801"/>
    </source>
</evidence>
<dbReference type="InterPro" id="IPR004808">
    <property type="entry name" value="AP_endonuc_1"/>
</dbReference>
<evidence type="ECO:0000256" key="1">
    <source>
        <dbReference type="ARBA" id="ARBA00000493"/>
    </source>
</evidence>
<evidence type="ECO:0000313" key="13">
    <source>
        <dbReference type="Proteomes" id="UP000265180"/>
    </source>
</evidence>
<dbReference type="InterPro" id="IPR036691">
    <property type="entry name" value="Endo/exonu/phosph_ase_sf"/>
</dbReference>
<accession>A0A3P9LTX5</accession>
<sequence length="215" mass="24192">MNDLSLMSWNVKGLNNTVKRRKILSFIKSKKCNIVFIQETHLSSKAVVSNHRAADRGSTKSKRVTTLINKRLQIQCIKQSKDEAGRMLLMLCDKQGNKVILVNVYVPNVDDPSFFGLLENKLLEMGDHPIIMGGDFNEVMDPILDRSSRLSRTSKAVTVLRGMSEACSLVDIWRLQNPSRRDYTFYSPPHGSFSRIDFFLVSQSLVPAVASSLAT</sequence>
<dbReference type="CDD" id="cd09076">
    <property type="entry name" value="L1-EN"/>
    <property type="match status" value="1"/>
</dbReference>
<feature type="binding site" evidence="9">
    <location>
        <position position="137"/>
    </location>
    <ligand>
        <name>Mg(2+)</name>
        <dbReference type="ChEBI" id="CHEBI:18420"/>
        <label>1</label>
    </ligand>
</feature>
<dbReference type="Gene3D" id="3.60.10.10">
    <property type="entry name" value="Endonuclease/exonuclease/phosphatase"/>
    <property type="match status" value="1"/>
</dbReference>
<keyword evidence="8" id="KW-0234">DNA repair</keyword>
<keyword evidence="7 9" id="KW-0460">Magnesium</keyword>
<dbReference type="Proteomes" id="UP000265180">
    <property type="component" value="Chromosome 18"/>
</dbReference>
<reference key="1">
    <citation type="journal article" date="2007" name="Nature">
        <title>The medaka draft genome and insights into vertebrate genome evolution.</title>
        <authorList>
            <person name="Kasahara M."/>
            <person name="Naruse K."/>
            <person name="Sasaki S."/>
            <person name="Nakatani Y."/>
            <person name="Qu W."/>
            <person name="Ahsan B."/>
            <person name="Yamada T."/>
            <person name="Nagayasu Y."/>
            <person name="Doi K."/>
            <person name="Kasai Y."/>
            <person name="Jindo T."/>
            <person name="Kobayashi D."/>
            <person name="Shimada A."/>
            <person name="Toyoda A."/>
            <person name="Kuroki Y."/>
            <person name="Fujiyama A."/>
            <person name="Sasaki T."/>
            <person name="Shimizu A."/>
            <person name="Asakawa S."/>
            <person name="Shimizu N."/>
            <person name="Hashimoto S."/>
            <person name="Yang J."/>
            <person name="Lee Y."/>
            <person name="Matsushima K."/>
            <person name="Sugano S."/>
            <person name="Sakaizumi M."/>
            <person name="Narita T."/>
            <person name="Ohishi K."/>
            <person name="Haga S."/>
            <person name="Ohta F."/>
            <person name="Nomoto H."/>
            <person name="Nogata K."/>
            <person name="Morishita T."/>
            <person name="Endo T."/>
            <person name="Shin-I T."/>
            <person name="Takeda H."/>
            <person name="Morishita S."/>
            <person name="Kohara Y."/>
        </authorList>
    </citation>
    <scope>NUCLEOTIDE SEQUENCE [LARGE SCALE GENOMIC DNA]</scope>
    <source>
        <strain>Hd-rR</strain>
    </source>
</reference>
<keyword evidence="6" id="KW-0378">Hydrolase</keyword>
<keyword evidence="9" id="KW-0464">Manganese</keyword>
<dbReference type="GO" id="GO:0008311">
    <property type="term" value="F:double-stranded DNA 3'-5' DNA exonuclease activity"/>
    <property type="evidence" value="ECO:0007669"/>
    <property type="project" value="UniProtKB-EC"/>
</dbReference>
<reference evidence="12" key="3">
    <citation type="submission" date="2025-08" db="UniProtKB">
        <authorList>
            <consortium name="Ensembl"/>
        </authorList>
    </citation>
    <scope>IDENTIFICATION</scope>
    <source>
        <strain evidence="12">HNI</strain>
    </source>
</reference>
<feature type="site" description="Important for catalytic activity" evidence="10">
    <location>
        <position position="197"/>
    </location>
</feature>
<dbReference type="PANTHER" id="PTHR22748:SF26">
    <property type="entry name" value="ENDONUCLEASE_EXONUCLEASE_PHOSPHATASE DOMAIN-CONTAINING PROTEIN"/>
    <property type="match status" value="1"/>
</dbReference>
<feature type="binding site" evidence="9">
    <location>
        <position position="135"/>
    </location>
    <ligand>
        <name>Mg(2+)</name>
        <dbReference type="ChEBI" id="CHEBI:18420"/>
        <label>1</label>
    </ligand>
</feature>
<evidence type="ECO:0000256" key="7">
    <source>
        <dbReference type="ARBA" id="ARBA00022842"/>
    </source>
</evidence>
<protein>
    <recommendedName>
        <fullName evidence="3">exodeoxyribonuclease III</fullName>
        <ecNumber evidence="3">3.1.11.2</ecNumber>
    </recommendedName>
</protein>
<dbReference type="SUPFAM" id="SSF56219">
    <property type="entry name" value="DNase I-like"/>
    <property type="match status" value="1"/>
</dbReference>
<dbReference type="GO" id="GO:0046872">
    <property type="term" value="F:metal ion binding"/>
    <property type="evidence" value="ECO:0007669"/>
    <property type="project" value="UniProtKB-KW"/>
</dbReference>
<proteinExistence type="inferred from homology"/>
<evidence type="ECO:0000256" key="2">
    <source>
        <dbReference type="ARBA" id="ARBA00007092"/>
    </source>
</evidence>
<feature type="binding site" evidence="9">
    <location>
        <position position="10"/>
    </location>
    <ligand>
        <name>Mg(2+)</name>
        <dbReference type="ChEBI" id="CHEBI:18420"/>
        <label>1</label>
    </ligand>
</feature>
<dbReference type="EC" id="3.1.11.2" evidence="3"/>
<feature type="site" description="Transition state stabilizer" evidence="10">
    <location>
        <position position="137"/>
    </location>
</feature>
<evidence type="ECO:0000256" key="5">
    <source>
        <dbReference type="ARBA" id="ARBA00022763"/>
    </source>
</evidence>
<keyword evidence="4 9" id="KW-0479">Metal-binding</keyword>
<dbReference type="Ensembl" id="ENSORLT00020007699.1">
    <property type="protein sequence ID" value="ENSORLP00020024152.1"/>
    <property type="gene ID" value="ENSORLG00020005387.1"/>
</dbReference>
<name>A0A3P9LTX5_ORYLA</name>
<evidence type="ECO:0000256" key="8">
    <source>
        <dbReference type="ARBA" id="ARBA00023204"/>
    </source>
</evidence>
<dbReference type="Pfam" id="PF03372">
    <property type="entry name" value="Exo_endo_phos"/>
    <property type="match status" value="1"/>
</dbReference>
<evidence type="ECO:0000256" key="3">
    <source>
        <dbReference type="ARBA" id="ARBA00012115"/>
    </source>
</evidence>